<proteinExistence type="predicted"/>
<organism evidence="1 2">
    <name type="scientific">Flectobacillus longus</name>
    <dbReference type="NCBI Taxonomy" id="2984207"/>
    <lineage>
        <taxon>Bacteria</taxon>
        <taxon>Pseudomonadati</taxon>
        <taxon>Bacteroidota</taxon>
        <taxon>Cytophagia</taxon>
        <taxon>Cytophagales</taxon>
        <taxon>Flectobacillaceae</taxon>
        <taxon>Flectobacillus</taxon>
    </lineage>
</organism>
<name>A0ABT6YTD5_9BACT</name>
<dbReference type="RefSeq" id="WP_283371599.1">
    <property type="nucleotide sequence ID" value="NZ_JASHID010000021.1"/>
</dbReference>
<dbReference type="Proteomes" id="UP001236569">
    <property type="component" value="Unassembled WGS sequence"/>
</dbReference>
<keyword evidence="2" id="KW-1185">Reference proteome</keyword>
<protein>
    <submittedName>
        <fullName evidence="1">Uncharacterized protein</fullName>
    </submittedName>
</protein>
<evidence type="ECO:0000313" key="1">
    <source>
        <dbReference type="EMBL" id="MDI9866858.1"/>
    </source>
</evidence>
<reference evidence="1 2" key="1">
    <citation type="submission" date="2023-05" db="EMBL/GenBank/DDBJ databases">
        <title>Novel species of genus Flectobacillus isolated from stream in China.</title>
        <authorList>
            <person name="Lu H."/>
        </authorList>
    </citation>
    <scope>NUCLEOTIDE SEQUENCE [LARGE SCALE GENOMIC DNA]</scope>
    <source>
        <strain evidence="1 2">DC10W</strain>
    </source>
</reference>
<dbReference type="EMBL" id="JASHID010000021">
    <property type="protein sequence ID" value="MDI9866858.1"/>
    <property type="molecule type" value="Genomic_DNA"/>
</dbReference>
<evidence type="ECO:0000313" key="2">
    <source>
        <dbReference type="Proteomes" id="UP001236569"/>
    </source>
</evidence>
<comment type="caution">
    <text evidence="1">The sequence shown here is derived from an EMBL/GenBank/DDBJ whole genome shotgun (WGS) entry which is preliminary data.</text>
</comment>
<sequence length="182" mass="21520">MKDKINAVFPCFTGICMEIYTNHTFWVDEYLEDINPQQPRGKSYVITTFDESIEDQPFKIFNPSQKEINFLAIDKGLFLDIPEHPARCDFAVFDDIRFCFVETKEPSPRQKSDERKKAITQLKLTVQLFKEKINFEGFQIEAQVSLRAKKVFPRRNSRRQNDAKEFEDELNVSLYENNTIEF</sequence>
<gene>
    <name evidence="1" type="ORF">QM480_21145</name>
</gene>
<accession>A0ABT6YTD5</accession>